<evidence type="ECO:0000313" key="2">
    <source>
        <dbReference type="EMBL" id="SDT36378.1"/>
    </source>
</evidence>
<dbReference type="Gene3D" id="3.40.50.12500">
    <property type="match status" value="1"/>
</dbReference>
<dbReference type="AlphaFoldDB" id="A0A1H1ZRM1"/>
<evidence type="ECO:0000313" key="3">
    <source>
        <dbReference type="Proteomes" id="UP000199103"/>
    </source>
</evidence>
<gene>
    <name evidence="2" type="ORF">SAMN04489812_5406</name>
</gene>
<dbReference type="InterPro" id="IPR015942">
    <property type="entry name" value="Asp/Glu/hydantoin_racemase"/>
</dbReference>
<proteinExistence type="inferred from homology"/>
<dbReference type="STRING" id="630515.SAMN04489812_5406"/>
<dbReference type="Pfam" id="PF01177">
    <property type="entry name" value="Asp_Glu_race"/>
    <property type="match status" value="1"/>
</dbReference>
<dbReference type="EMBL" id="LT629772">
    <property type="protein sequence ID" value="SDT36378.1"/>
    <property type="molecule type" value="Genomic_DNA"/>
</dbReference>
<accession>A0A1H1ZRM1</accession>
<dbReference type="GO" id="GO:0047661">
    <property type="term" value="F:amino-acid racemase activity"/>
    <property type="evidence" value="ECO:0007669"/>
    <property type="project" value="InterPro"/>
</dbReference>
<evidence type="ECO:0008006" key="4">
    <source>
        <dbReference type="Google" id="ProtNLM"/>
    </source>
</evidence>
<evidence type="ECO:0000256" key="1">
    <source>
        <dbReference type="ARBA" id="ARBA00038414"/>
    </source>
</evidence>
<sequence>MTRLAMLHTGAVVIEPFAALARQKLPEVEVQHLLDDKIVADLGNGVDHDQIATRLRSLGAAAVASGADRLLLTCSSISGFAGPLAAAIGIPVLRIDEAMADEAIRRGTRIGIVATLETTLRPTVALLAERAAATGREIVTTDVVVPGAFEAVASGDRTAHDQLVAAAITELSADNDVIVLAQASMASAADQVRTAVPVLSSPELGIDRVAGLVRGGGDRR</sequence>
<protein>
    <recommendedName>
        <fullName evidence="4">Aspartate/glutamate racemase</fullName>
    </recommendedName>
</protein>
<organism evidence="2 3">
    <name type="scientific">Microlunatus soli</name>
    <dbReference type="NCBI Taxonomy" id="630515"/>
    <lineage>
        <taxon>Bacteria</taxon>
        <taxon>Bacillati</taxon>
        <taxon>Actinomycetota</taxon>
        <taxon>Actinomycetes</taxon>
        <taxon>Propionibacteriales</taxon>
        <taxon>Propionibacteriaceae</taxon>
        <taxon>Microlunatus</taxon>
    </lineage>
</organism>
<name>A0A1H1ZRM1_9ACTN</name>
<dbReference type="RefSeq" id="WP_091529449.1">
    <property type="nucleotide sequence ID" value="NZ_LT629772.1"/>
</dbReference>
<reference evidence="2 3" key="1">
    <citation type="submission" date="2016-10" db="EMBL/GenBank/DDBJ databases">
        <authorList>
            <person name="de Groot N.N."/>
        </authorList>
    </citation>
    <scope>NUCLEOTIDE SEQUENCE [LARGE SCALE GENOMIC DNA]</scope>
    <source>
        <strain evidence="2 3">DSM 21800</strain>
    </source>
</reference>
<keyword evidence="3" id="KW-1185">Reference proteome</keyword>
<dbReference type="Proteomes" id="UP000199103">
    <property type="component" value="Chromosome I"/>
</dbReference>
<dbReference type="OrthoDB" id="978447at2"/>
<dbReference type="InterPro" id="IPR053714">
    <property type="entry name" value="Iso_Racemase_Enz_sf"/>
</dbReference>
<comment type="similarity">
    <text evidence="1">Belongs to the HyuE racemase family.</text>
</comment>